<evidence type="ECO:0000256" key="2">
    <source>
        <dbReference type="ARBA" id="ARBA00022578"/>
    </source>
</evidence>
<keyword evidence="2" id="KW-0815">Transposition</keyword>
<dbReference type="InterPro" id="IPR025399">
    <property type="entry name" value="DUF4372"/>
</dbReference>
<reference evidence="7" key="1">
    <citation type="submission" date="2015-06" db="EMBL/GenBank/DDBJ databases">
        <authorList>
            <person name="Joergensen T."/>
        </authorList>
    </citation>
    <scope>NUCLEOTIDE SEQUENCE</scope>
    <source>
        <strain evidence="7">RGRH0333</strain>
    </source>
</reference>
<feature type="domain" description="DUF4372" evidence="6">
    <location>
        <begin position="28"/>
        <end position="99"/>
    </location>
</feature>
<dbReference type="GO" id="GO:0003677">
    <property type="term" value="F:DNA binding"/>
    <property type="evidence" value="ECO:0007669"/>
    <property type="project" value="UniProtKB-KW"/>
</dbReference>
<evidence type="ECO:0000256" key="4">
    <source>
        <dbReference type="ARBA" id="ARBA00023172"/>
    </source>
</evidence>
<dbReference type="InterPro" id="IPR002559">
    <property type="entry name" value="Transposase_11"/>
</dbReference>
<evidence type="ECO:0000259" key="6">
    <source>
        <dbReference type="Pfam" id="PF14294"/>
    </source>
</evidence>
<reference evidence="7" key="2">
    <citation type="submission" date="2015-07" db="EMBL/GenBank/DDBJ databases">
        <title>Plasmids, circular viruses and viroids from rat gut.</title>
        <authorList>
            <person name="Jorgensen T.J."/>
            <person name="Hansen M.A."/>
            <person name="Xu Z."/>
            <person name="Tabak M.A."/>
            <person name="Sorensen S.J."/>
            <person name="Hansen L.H."/>
        </authorList>
    </citation>
    <scope>NUCLEOTIDE SEQUENCE</scope>
    <source>
        <strain evidence="7">RGRH0333</strain>
    </source>
</reference>
<protein>
    <recommendedName>
        <fullName evidence="8">Transposase IS4-like domain-containing protein</fullName>
    </recommendedName>
</protein>
<accession>A0A0H5PZY3</accession>
<evidence type="ECO:0000313" key="7">
    <source>
        <dbReference type="EMBL" id="CRY94729.1"/>
    </source>
</evidence>
<dbReference type="EMBL" id="LN853002">
    <property type="protein sequence ID" value="CRY94729.1"/>
    <property type="molecule type" value="Genomic_DNA"/>
</dbReference>
<name>A0A0H5PZY3_9ZZZZ</name>
<proteinExistence type="inferred from homology"/>
<dbReference type="PANTHER" id="PTHR33258:SF1">
    <property type="entry name" value="TRANSPOSASE INSL FOR INSERTION SEQUENCE ELEMENT IS186A-RELATED"/>
    <property type="match status" value="1"/>
</dbReference>
<keyword evidence="4" id="KW-0233">DNA recombination</keyword>
<evidence type="ECO:0008006" key="8">
    <source>
        <dbReference type="Google" id="ProtNLM"/>
    </source>
</evidence>
<evidence type="ECO:0000256" key="1">
    <source>
        <dbReference type="ARBA" id="ARBA00010075"/>
    </source>
</evidence>
<evidence type="ECO:0000259" key="5">
    <source>
        <dbReference type="Pfam" id="PF01609"/>
    </source>
</evidence>
<dbReference type="InterPro" id="IPR012337">
    <property type="entry name" value="RNaseH-like_sf"/>
</dbReference>
<comment type="similarity">
    <text evidence="1">Belongs to the transposase 11 family.</text>
</comment>
<keyword evidence="3" id="KW-0238">DNA-binding</keyword>
<dbReference type="Pfam" id="PF01609">
    <property type="entry name" value="DDE_Tnp_1"/>
    <property type="match status" value="1"/>
</dbReference>
<dbReference type="AlphaFoldDB" id="A0A0H5PZY3"/>
<organism evidence="7">
    <name type="scientific">uncultured prokaryote</name>
    <dbReference type="NCBI Taxonomy" id="198431"/>
    <lineage>
        <taxon>unclassified sequences</taxon>
        <taxon>environmental samples</taxon>
    </lineage>
</organism>
<dbReference type="SUPFAM" id="SSF53098">
    <property type="entry name" value="Ribonuclease H-like"/>
    <property type="match status" value="1"/>
</dbReference>
<dbReference type="InterPro" id="IPR047952">
    <property type="entry name" value="Transpos_IS4"/>
</dbReference>
<dbReference type="GO" id="GO:0004803">
    <property type="term" value="F:transposase activity"/>
    <property type="evidence" value="ECO:0007669"/>
    <property type="project" value="InterPro"/>
</dbReference>
<dbReference type="PANTHER" id="PTHR33258">
    <property type="entry name" value="TRANSPOSASE INSL FOR INSERTION SEQUENCE ELEMENT IS186A-RELATED"/>
    <property type="match status" value="1"/>
</dbReference>
<sequence>MKESALFGYFAVVKQKRITMSKSSHFFGQPVYGQLIKSLDRDKIIEISRKYGGERYVKSFDGFTHLLAMLYAVIMRFDSLREIESAMKIEVRKLGHVGIGAVPKRSTLSDANARRPEKFFEEVYHDLYESNRKILSSDSRRCGTEGWIKRLRIIDSTTITLFSNAVFKGAGRHPKTGRKKGGIKAHSVIYANEGVPCDVQFTSAATNDSFMLAPRHYRSEEIVAMDRAYINYAKFEELTERDVVYVTKMKKGLKYETLLDFMEITPEGQMEYREQVVVFRKDDISHIARIVTYVDFRKGRQPRPVSLLTNDFDMRPETIAAIYRRRWQIESLFKQIKQNFPLRYFYGESANAIKIQIWVTLIANLLLSVLQTRLERRWSFSGLATMVRIVLMYYLNLEKLLNHPEADLEYMLAEASEPPPEPAGSF</sequence>
<dbReference type="Pfam" id="PF14294">
    <property type="entry name" value="DUF4372"/>
    <property type="match status" value="1"/>
</dbReference>
<dbReference type="GO" id="GO:0006313">
    <property type="term" value="P:DNA transposition"/>
    <property type="evidence" value="ECO:0007669"/>
    <property type="project" value="InterPro"/>
</dbReference>
<feature type="domain" description="Transposase IS4-like" evidence="5">
    <location>
        <begin position="149"/>
        <end position="363"/>
    </location>
</feature>
<dbReference type="NCBIfam" id="NF033592">
    <property type="entry name" value="transpos_IS4_1"/>
    <property type="match status" value="1"/>
</dbReference>
<evidence type="ECO:0000256" key="3">
    <source>
        <dbReference type="ARBA" id="ARBA00023125"/>
    </source>
</evidence>